<dbReference type="STRING" id="75743.A0A401PTQ0"/>
<gene>
    <name evidence="1" type="ORF">scyTo_0019146</name>
</gene>
<accession>A0A401PTQ0</accession>
<dbReference type="AlphaFoldDB" id="A0A401PTQ0"/>
<dbReference type="Proteomes" id="UP000288216">
    <property type="component" value="Unassembled WGS sequence"/>
</dbReference>
<reference evidence="1 2" key="1">
    <citation type="journal article" date="2018" name="Nat. Ecol. Evol.">
        <title>Shark genomes provide insights into elasmobranch evolution and the origin of vertebrates.</title>
        <authorList>
            <person name="Hara Y"/>
            <person name="Yamaguchi K"/>
            <person name="Onimaru K"/>
            <person name="Kadota M"/>
            <person name="Koyanagi M"/>
            <person name="Keeley SD"/>
            <person name="Tatsumi K"/>
            <person name="Tanaka K"/>
            <person name="Motone F"/>
            <person name="Kageyama Y"/>
            <person name="Nozu R"/>
            <person name="Adachi N"/>
            <person name="Nishimura O"/>
            <person name="Nakagawa R"/>
            <person name="Tanegashima C"/>
            <person name="Kiyatake I"/>
            <person name="Matsumoto R"/>
            <person name="Murakumo K"/>
            <person name="Nishida K"/>
            <person name="Terakita A"/>
            <person name="Kuratani S"/>
            <person name="Sato K"/>
            <person name="Hyodo S Kuraku.S."/>
        </authorList>
    </citation>
    <scope>NUCLEOTIDE SEQUENCE [LARGE SCALE GENOMIC DNA]</scope>
</reference>
<protein>
    <submittedName>
        <fullName evidence="1">Uncharacterized protein</fullName>
    </submittedName>
</protein>
<name>A0A401PTQ0_SCYTO</name>
<proteinExistence type="predicted"/>
<dbReference type="OrthoDB" id="434324at2759"/>
<keyword evidence="2" id="KW-1185">Reference proteome</keyword>
<organism evidence="1 2">
    <name type="scientific">Scyliorhinus torazame</name>
    <name type="common">Cloudy catshark</name>
    <name type="synonym">Catulus torazame</name>
    <dbReference type="NCBI Taxonomy" id="75743"/>
    <lineage>
        <taxon>Eukaryota</taxon>
        <taxon>Metazoa</taxon>
        <taxon>Chordata</taxon>
        <taxon>Craniata</taxon>
        <taxon>Vertebrata</taxon>
        <taxon>Chondrichthyes</taxon>
        <taxon>Elasmobranchii</taxon>
        <taxon>Galeomorphii</taxon>
        <taxon>Galeoidea</taxon>
        <taxon>Carcharhiniformes</taxon>
        <taxon>Scyliorhinidae</taxon>
        <taxon>Scyliorhinus</taxon>
    </lineage>
</organism>
<dbReference type="EMBL" id="BFAA01013970">
    <property type="protein sequence ID" value="GCB76488.1"/>
    <property type="molecule type" value="Genomic_DNA"/>
</dbReference>
<evidence type="ECO:0000313" key="2">
    <source>
        <dbReference type="Proteomes" id="UP000288216"/>
    </source>
</evidence>
<evidence type="ECO:0000313" key="1">
    <source>
        <dbReference type="EMBL" id="GCB76488.1"/>
    </source>
</evidence>
<sequence>MAVEAIHCNLNHNGVDHAVCTEDVSLQVLGDPEVLNSNDEKFLRIVESNDSPKKPETDSVK</sequence>
<comment type="caution">
    <text evidence="1">The sequence shown here is derived from an EMBL/GenBank/DDBJ whole genome shotgun (WGS) entry which is preliminary data.</text>
</comment>
<feature type="non-terminal residue" evidence="1">
    <location>
        <position position="61"/>
    </location>
</feature>